<evidence type="ECO:0000313" key="5">
    <source>
        <dbReference type="Proteomes" id="UP000002200"/>
    </source>
</evidence>
<feature type="transmembrane region" description="Helical" evidence="1">
    <location>
        <begin position="175"/>
        <end position="194"/>
    </location>
</feature>
<dbReference type="AlphaFoldDB" id="Q83MW1"/>
<dbReference type="InterPro" id="IPR052935">
    <property type="entry name" value="Mg2+_PAP"/>
</dbReference>
<dbReference type="InterPro" id="IPR019236">
    <property type="entry name" value="APP1_cat"/>
</dbReference>
<dbReference type="GO" id="GO:0008195">
    <property type="term" value="F:phosphatidate phosphatase activity"/>
    <property type="evidence" value="ECO:0007669"/>
    <property type="project" value="InterPro"/>
</dbReference>
<dbReference type="Pfam" id="PF09949">
    <property type="entry name" value="APP1_cat"/>
    <property type="match status" value="1"/>
</dbReference>
<keyword evidence="1" id="KW-1133">Transmembrane helix</keyword>
<evidence type="ECO:0000256" key="1">
    <source>
        <dbReference type="SAM" id="Phobius"/>
    </source>
</evidence>
<feature type="transmembrane region" description="Helical" evidence="1">
    <location>
        <begin position="114"/>
        <end position="134"/>
    </location>
</feature>
<evidence type="ECO:0000259" key="3">
    <source>
        <dbReference type="Pfam" id="PF09949"/>
    </source>
</evidence>
<dbReference type="HOGENOM" id="CLU_474015_0_0_11"/>
<dbReference type="OrthoDB" id="9789875at2"/>
<keyword evidence="1" id="KW-0812">Transmembrane</keyword>
<accession>Q83MW1</accession>
<feature type="transmembrane region" description="Helical" evidence="1">
    <location>
        <begin position="12"/>
        <end position="30"/>
    </location>
</feature>
<evidence type="ECO:0000259" key="2">
    <source>
        <dbReference type="Pfam" id="PF09335"/>
    </source>
</evidence>
<dbReference type="KEGG" id="twh:TWT_387"/>
<protein>
    <submittedName>
        <fullName evidence="4">DedA-like protein</fullName>
    </submittedName>
</protein>
<dbReference type="eggNOG" id="COG4850">
    <property type="taxonomic scope" value="Bacteria"/>
</dbReference>
<dbReference type="RefSeq" id="WP_011096334.1">
    <property type="nucleotide sequence ID" value="NC_004572.3"/>
</dbReference>
<dbReference type="eggNOG" id="COG0586">
    <property type="taxonomic scope" value="Bacteria"/>
</dbReference>
<dbReference type="PANTHER" id="PTHR28208:SF3">
    <property type="entry name" value="PHOSPHATIDATE PHOSPHATASE APP1"/>
    <property type="match status" value="1"/>
</dbReference>
<sequence>MFDFVHTFLEVISSINPLLLIGIAFVAVVLETSILIGLVVPGDAVIIVASLGVKNFGEYLLLLIAVIFGSFVGETCGFLLGKFFGKSLRKIKFKNLKFDRANSLIQQHEWKALLISRFTPVLHSVVPVAAGIAGLKYKKFIFWTMISCTLWAVLYVTFGFLAVSNYRELSGKLHYAALIFFAILVGFVTLITVIKKFAKKYSDNKDSAIQNNSLHFAAIWENRMHELLRKWARKRKRVEIINPVMGYGSEEWIRVLGRVLMVNPKSAKKNKDIRGWRSFFSIPVPGVLVKARICKCKNYAPTIGQSIGTQNASMDDSFCTCNPVEYFFRADRGGVIDAKVPVKLSPGMHTVYLATPRSGSFRCQIAIVSKRVKIGFVSDIDDTIVVTRLPRVLVAAWNTFVVNERARHPVSGMNVLFELLARANPGAPFIYLSTGAWNTAAALERFMTRNIYPQGPLLLTDWGPTHDRWFRNGNQHKRENIERLISEFPRIKWVLIGDSGQHDEGIYTEFALRYPKNVELILIRRLFAFEAFFIGRFLRRKQKKSTLKIVRYGYDGSDMLNEIRMLPKSNFTIRI</sequence>
<dbReference type="GeneID" id="67388161"/>
<dbReference type="Pfam" id="PF09335">
    <property type="entry name" value="VTT_dom"/>
    <property type="match status" value="1"/>
</dbReference>
<feature type="domain" description="Phosphatidate phosphatase APP1 catalytic" evidence="3">
    <location>
        <begin position="374"/>
        <end position="525"/>
    </location>
</feature>
<keyword evidence="1" id="KW-0472">Membrane</keyword>
<organism evidence="4 5">
    <name type="scientific">Tropheryma whipplei (strain Twist)</name>
    <name type="common">Whipple's bacillus</name>
    <dbReference type="NCBI Taxonomy" id="203267"/>
    <lineage>
        <taxon>Bacteria</taxon>
        <taxon>Bacillati</taxon>
        <taxon>Actinomycetota</taxon>
        <taxon>Actinomycetes</taxon>
        <taxon>Micrococcales</taxon>
        <taxon>Tropherymataceae</taxon>
        <taxon>Tropheryma</taxon>
    </lineage>
</organism>
<proteinExistence type="predicted"/>
<evidence type="ECO:0000313" key="4">
    <source>
        <dbReference type="EMBL" id="AAO44484.1"/>
    </source>
</evidence>
<dbReference type="PANTHER" id="PTHR28208">
    <property type="entry name" value="PHOSPHATIDATE PHOSPHATASE APP1"/>
    <property type="match status" value="1"/>
</dbReference>
<dbReference type="InterPro" id="IPR032816">
    <property type="entry name" value="VTT_dom"/>
</dbReference>
<feature type="transmembrane region" description="Helical" evidence="1">
    <location>
        <begin position="59"/>
        <end position="84"/>
    </location>
</feature>
<dbReference type="EMBL" id="AE014184">
    <property type="protein sequence ID" value="AAO44484.1"/>
    <property type="molecule type" value="Genomic_DNA"/>
</dbReference>
<keyword evidence="5" id="KW-1185">Reference proteome</keyword>
<gene>
    <name evidence="4" type="ordered locus">TWT_387</name>
</gene>
<feature type="transmembrane region" description="Helical" evidence="1">
    <location>
        <begin position="140"/>
        <end position="163"/>
    </location>
</feature>
<feature type="domain" description="VTT" evidence="2">
    <location>
        <begin position="41"/>
        <end position="159"/>
    </location>
</feature>
<reference evidence="4 5" key="1">
    <citation type="journal article" date="2003" name="Genome Res.">
        <title>Tropheryma whipplei twist: a human pathogenic Actinobacteria with a reduced genome.</title>
        <authorList>
            <person name="Raoult D."/>
            <person name="Ogata H."/>
            <person name="Audic S."/>
            <person name="Robert C."/>
            <person name="Suhre K."/>
            <person name="Drancourt M."/>
            <person name="Claverie J.-M."/>
        </authorList>
    </citation>
    <scope>NUCLEOTIDE SEQUENCE [LARGE SCALE GENOMIC DNA]</scope>
    <source>
        <strain evidence="4 5">Twist</strain>
    </source>
</reference>
<name>Q83MW1_TROWT</name>
<dbReference type="Proteomes" id="UP000002200">
    <property type="component" value="Chromosome"/>
</dbReference>
<dbReference type="STRING" id="203267.TWT_387"/>